<feature type="compositionally biased region" description="Low complexity" evidence="1">
    <location>
        <begin position="586"/>
        <end position="612"/>
    </location>
</feature>
<feature type="signal peptide" evidence="2">
    <location>
        <begin position="1"/>
        <end position="19"/>
    </location>
</feature>
<evidence type="ECO:0000256" key="2">
    <source>
        <dbReference type="SAM" id="SignalP"/>
    </source>
</evidence>
<feature type="chain" id="PRO_5040779748" evidence="2">
    <location>
        <begin position="20"/>
        <end position="640"/>
    </location>
</feature>
<comment type="caution">
    <text evidence="3">The sequence shown here is derived from an EMBL/GenBank/DDBJ whole genome shotgun (WGS) entry which is preliminary data.</text>
</comment>
<dbReference type="OrthoDB" id="5414836at2759"/>
<accession>A0A9W9HCN9</accession>
<reference evidence="3" key="1">
    <citation type="submission" date="2022-11" db="EMBL/GenBank/DDBJ databases">
        <authorList>
            <person name="Petersen C."/>
        </authorList>
    </citation>
    <scope>NUCLEOTIDE SEQUENCE</scope>
    <source>
        <strain evidence="3">IBT 22155</strain>
    </source>
</reference>
<evidence type="ECO:0000256" key="1">
    <source>
        <dbReference type="SAM" id="MobiDB-lite"/>
    </source>
</evidence>
<dbReference type="PANTHER" id="PTHR38122:SF1">
    <property type="entry name" value="GLYCOPROTEIN X"/>
    <property type="match status" value="1"/>
</dbReference>
<dbReference type="GeneID" id="81402750"/>
<reference evidence="3" key="2">
    <citation type="journal article" date="2023" name="IMA Fungus">
        <title>Comparative genomic study of the Penicillium genus elucidates a diverse pangenome and 15 lateral gene transfer events.</title>
        <authorList>
            <person name="Petersen C."/>
            <person name="Sorensen T."/>
            <person name="Nielsen M.R."/>
            <person name="Sondergaard T.E."/>
            <person name="Sorensen J.L."/>
            <person name="Fitzpatrick D.A."/>
            <person name="Frisvad J.C."/>
            <person name="Nielsen K.L."/>
        </authorList>
    </citation>
    <scope>NUCLEOTIDE SEQUENCE</scope>
    <source>
        <strain evidence="3">IBT 22155</strain>
    </source>
</reference>
<dbReference type="Proteomes" id="UP001149079">
    <property type="component" value="Unassembled WGS sequence"/>
</dbReference>
<dbReference type="EMBL" id="JAPQKL010000002">
    <property type="protein sequence ID" value="KAJ5144049.1"/>
    <property type="molecule type" value="Genomic_DNA"/>
</dbReference>
<protein>
    <submittedName>
        <fullName evidence="3">Uncharacterized protein</fullName>
    </submittedName>
</protein>
<dbReference type="AlphaFoldDB" id="A0A9W9HCN9"/>
<sequence length="640" mass="66264">MKDVAWLSLLATGFTFVASGHSSLINAKPPTLPETQEREEPLAVTRTVGVTFWRGDGENCTPQVVSDLKKTVTAYTTTTVESIERTGVPATVTETTTDTVNGCPTAFALGRVKAVITVTTVSTITSCSCTENLTSTVPTVIPSSTVTPTTSVPISVPTSTVVPTITSTVSLTDTTINPPLPPTSTFVSTSVTSIPSPTTPVVPPVITPTISVPGTTTSESPSSPAPNSVCPSLISNPTYTPTAALPVDYTWGCPPGYICQPAHVGDRADCTIEAGLPDVGYVCTPSDCVPAPPLDSDPSSEYDLSKEYFNLNPEGFGLDYSIYDTSADNAVGKRFISLRDFIAGRKAKRVDITNIPTVCYNDCNSAAHEPQVLGKTSEICQSDSAFMEDVAICEDCVTNNAEDSESGSDIYSSQMQPTFAQWLNYCSDMVTSTTATTATSTTSSVTQTTEVTTEVTTTSSVTTTSTSDTPTETTFTTTETTSIMTTSGQTTSTQSLTTEEITTSTQAEETSSATETSTTTEAPTSITTSIPGTVITTTQPGTVVTTSFSGSVVTTEISGTPVTTSVPGSIVSSSVPGSVITSSVPGSIMTVPRGPSGSSGSSTGSAISSSSSPIYNGATSEDIPRIGFLGLLWVVVAPLF</sequence>
<dbReference type="PANTHER" id="PTHR38122">
    <property type="entry name" value="GLYCOPROTEIN X"/>
    <property type="match status" value="1"/>
</dbReference>
<organism evidence="3 4">
    <name type="scientific">Penicillium bovifimosum</name>
    <dbReference type="NCBI Taxonomy" id="126998"/>
    <lineage>
        <taxon>Eukaryota</taxon>
        <taxon>Fungi</taxon>
        <taxon>Dikarya</taxon>
        <taxon>Ascomycota</taxon>
        <taxon>Pezizomycotina</taxon>
        <taxon>Eurotiomycetes</taxon>
        <taxon>Eurotiomycetidae</taxon>
        <taxon>Eurotiales</taxon>
        <taxon>Aspergillaceae</taxon>
        <taxon>Penicillium</taxon>
    </lineage>
</organism>
<evidence type="ECO:0000313" key="3">
    <source>
        <dbReference type="EMBL" id="KAJ5144049.1"/>
    </source>
</evidence>
<gene>
    <name evidence="3" type="ORF">N7515_002836</name>
</gene>
<feature type="region of interest" description="Disordered" evidence="1">
    <location>
        <begin position="586"/>
        <end position="613"/>
    </location>
</feature>
<keyword evidence="4" id="KW-1185">Reference proteome</keyword>
<name>A0A9W9HCN9_9EURO</name>
<keyword evidence="2" id="KW-0732">Signal</keyword>
<dbReference type="RefSeq" id="XP_056525693.1">
    <property type="nucleotide sequence ID" value="XM_056663580.1"/>
</dbReference>
<evidence type="ECO:0000313" key="4">
    <source>
        <dbReference type="Proteomes" id="UP001149079"/>
    </source>
</evidence>
<proteinExistence type="predicted"/>
<feature type="region of interest" description="Disordered" evidence="1">
    <location>
        <begin position="456"/>
        <end position="537"/>
    </location>
</feature>